<dbReference type="EMBL" id="BPLR01000127">
    <property type="protein sequence ID" value="GIY92341.1"/>
    <property type="molecule type" value="Genomic_DNA"/>
</dbReference>
<dbReference type="Proteomes" id="UP001054945">
    <property type="component" value="Unassembled WGS sequence"/>
</dbReference>
<dbReference type="InterPro" id="IPR013087">
    <property type="entry name" value="Znf_C2H2_type"/>
</dbReference>
<reference evidence="3 4" key="1">
    <citation type="submission" date="2021-06" db="EMBL/GenBank/DDBJ databases">
        <title>Caerostris extrusa draft genome.</title>
        <authorList>
            <person name="Kono N."/>
            <person name="Arakawa K."/>
        </authorList>
    </citation>
    <scope>NUCLEOTIDE SEQUENCE [LARGE SCALE GENOMIC DNA]</scope>
</reference>
<comment type="caution">
    <text evidence="3">The sequence shown here is derived from an EMBL/GenBank/DDBJ whole genome shotgun (WGS) entry which is preliminary data.</text>
</comment>
<name>A0AAV4XEF3_CAEEX</name>
<dbReference type="PROSITE" id="PS00028">
    <property type="entry name" value="ZINC_FINGER_C2H2_1"/>
    <property type="match status" value="1"/>
</dbReference>
<gene>
    <name evidence="3" type="ORF">CEXT_229491</name>
</gene>
<keyword evidence="4" id="KW-1185">Reference proteome</keyword>
<dbReference type="SMART" id="SM00355">
    <property type="entry name" value="ZnF_C2H2"/>
    <property type="match status" value="1"/>
</dbReference>
<dbReference type="PROSITE" id="PS50157">
    <property type="entry name" value="ZINC_FINGER_C2H2_2"/>
    <property type="match status" value="1"/>
</dbReference>
<evidence type="ECO:0000256" key="1">
    <source>
        <dbReference type="PROSITE-ProRule" id="PRU00042"/>
    </source>
</evidence>
<keyword evidence="1" id="KW-0862">Zinc</keyword>
<evidence type="ECO:0000313" key="4">
    <source>
        <dbReference type="Proteomes" id="UP001054945"/>
    </source>
</evidence>
<feature type="domain" description="C2H2-type" evidence="2">
    <location>
        <begin position="42"/>
        <end position="65"/>
    </location>
</feature>
<sequence length="80" mass="9149">MKNILIYIQVKNLTNVKFAAKHSVSLQILSLTVASILDSNLFSCNKCSRTFQRKIDLIRHMDSKHYTTLNYLSTSQNNTA</sequence>
<dbReference type="SUPFAM" id="SSF57667">
    <property type="entry name" value="beta-beta-alpha zinc fingers"/>
    <property type="match status" value="1"/>
</dbReference>
<dbReference type="GO" id="GO:0008270">
    <property type="term" value="F:zinc ion binding"/>
    <property type="evidence" value="ECO:0007669"/>
    <property type="project" value="UniProtKB-KW"/>
</dbReference>
<evidence type="ECO:0000259" key="2">
    <source>
        <dbReference type="PROSITE" id="PS50157"/>
    </source>
</evidence>
<evidence type="ECO:0000313" key="3">
    <source>
        <dbReference type="EMBL" id="GIY92341.1"/>
    </source>
</evidence>
<proteinExistence type="predicted"/>
<accession>A0AAV4XEF3</accession>
<protein>
    <recommendedName>
        <fullName evidence="2">C2H2-type domain-containing protein</fullName>
    </recommendedName>
</protein>
<keyword evidence="1" id="KW-0479">Metal-binding</keyword>
<dbReference type="AlphaFoldDB" id="A0AAV4XEF3"/>
<keyword evidence="1" id="KW-0863">Zinc-finger</keyword>
<dbReference type="Gene3D" id="3.30.160.60">
    <property type="entry name" value="Classic Zinc Finger"/>
    <property type="match status" value="1"/>
</dbReference>
<organism evidence="3 4">
    <name type="scientific">Caerostris extrusa</name>
    <name type="common">Bark spider</name>
    <name type="synonym">Caerostris bankana</name>
    <dbReference type="NCBI Taxonomy" id="172846"/>
    <lineage>
        <taxon>Eukaryota</taxon>
        <taxon>Metazoa</taxon>
        <taxon>Ecdysozoa</taxon>
        <taxon>Arthropoda</taxon>
        <taxon>Chelicerata</taxon>
        <taxon>Arachnida</taxon>
        <taxon>Araneae</taxon>
        <taxon>Araneomorphae</taxon>
        <taxon>Entelegynae</taxon>
        <taxon>Araneoidea</taxon>
        <taxon>Araneidae</taxon>
        <taxon>Caerostris</taxon>
    </lineage>
</organism>
<dbReference type="InterPro" id="IPR036236">
    <property type="entry name" value="Znf_C2H2_sf"/>
</dbReference>